<evidence type="ECO:0000256" key="1">
    <source>
        <dbReference type="SAM" id="Coils"/>
    </source>
</evidence>
<proteinExistence type="predicted"/>
<evidence type="ECO:0000259" key="2">
    <source>
        <dbReference type="Pfam" id="PF13514"/>
    </source>
</evidence>
<evidence type="ECO:0000313" key="3">
    <source>
        <dbReference type="EMBL" id="AUW93830.1"/>
    </source>
</evidence>
<evidence type="ECO:0000313" key="4">
    <source>
        <dbReference type="Proteomes" id="UP000325292"/>
    </source>
</evidence>
<name>A0ABM6RRB5_9FIRM</name>
<dbReference type="Gene3D" id="3.40.50.300">
    <property type="entry name" value="P-loop containing nucleotide triphosphate hydrolases"/>
    <property type="match status" value="2"/>
</dbReference>
<keyword evidence="4" id="KW-1185">Reference proteome</keyword>
<feature type="coiled-coil region" evidence="1">
    <location>
        <begin position="282"/>
        <end position="309"/>
    </location>
</feature>
<feature type="coiled-coil region" evidence="1">
    <location>
        <begin position="500"/>
        <end position="527"/>
    </location>
</feature>
<dbReference type="PANTHER" id="PTHR41259">
    <property type="entry name" value="DOUBLE-STRAND BREAK REPAIR RAD50 ATPASE, PUTATIVE-RELATED"/>
    <property type="match status" value="1"/>
</dbReference>
<dbReference type="InterPro" id="IPR027417">
    <property type="entry name" value="P-loop_NTPase"/>
</dbReference>
<feature type="coiled-coil region" evidence="1">
    <location>
        <begin position="666"/>
        <end position="732"/>
    </location>
</feature>
<dbReference type="EMBL" id="CP019454">
    <property type="protein sequence ID" value="AUW93830.1"/>
    <property type="molecule type" value="Genomic_DNA"/>
</dbReference>
<dbReference type="InterPro" id="IPR038734">
    <property type="entry name" value="YhaN_AAA"/>
</dbReference>
<accession>A0ABM6RRB5</accession>
<feature type="domain" description="YhaN AAA" evidence="2">
    <location>
        <begin position="1"/>
        <end position="208"/>
    </location>
</feature>
<dbReference type="Pfam" id="PF13514">
    <property type="entry name" value="AAA_27"/>
    <property type="match status" value="1"/>
</dbReference>
<feature type="coiled-coil region" evidence="1">
    <location>
        <begin position="603"/>
        <end position="630"/>
    </location>
</feature>
<feature type="coiled-coil region" evidence="1">
    <location>
        <begin position="215"/>
        <end position="242"/>
    </location>
</feature>
<gene>
    <name evidence="3" type="ORF">BXT84_07650</name>
</gene>
<dbReference type="SUPFAM" id="SSF52540">
    <property type="entry name" value="P-loop containing nucleoside triphosphate hydrolases"/>
    <property type="match status" value="1"/>
</dbReference>
<sequence length="1173" mass="135891">MRLRSLRVRQVLHYDEFSLEFNNEASFHVFYGPNETGKSTLLSVIVDLLFGGPIPEALRAHYDSRSRLQGIVERGDDAIYHIERKKRYNRLVLSDPSHPELPEDVLWPFIGGYPRDRYMMLFGFDHDRLRAGGQSLLESQGNVGISLFEAGGGIQYLTKILQQLSQRSEQLLDPSFNARSAKELNKQWRAFTEAQKRIRQYSLRAEEWHRVRDEVAQHEGHLQHLQQQWQEAQAQLHKVERLIRVRPFLIEWQEHIKAMAGKAVPKTSPDVEDYIRQQFEVLDTTQSRLSQLHDEYQRQQERMGEIIRDPAVLAVFDRIDALGEGLQHFLKLRDHTLPDARRNRQVLQTDCEQRIKNLAPGLSWTEREQLRLPIAVVDRVTELIKGLADVRVRYEHEKAQHDDILREHQSVRDQLSHVGPVIDTAVLSQLIRKIRERGNLSEQLALLSRDITKKTVDLEQKAHQQAIFTGPIDQLATLPIPLQDTMDRFAQQWTYLEQELADTAKTLQTLSAQLQEIQRDLEALSLQGTVPILHDLWVAREQRDISWAQIKRVWLEGHADEVPHPHALADAYARQVENADRVSDDLRLDAERSARRAMLLLQQRQTQKALQDSREHQANLEEQFSALRTQWALEWTASGIVPRNPGAMKEWLSIFYRPMIQMVTEHQHMEEARQALLTEMEMWRKELVETLDELPDSEVDTSQPLNALLTQAERYVERMNKMAAERLTLEDQEHKLADKIVQRRETMARWEREGQILKDQWQEIVSRFPSLPPRPEDAAHYTEHLRELLRQLTTLEGIDTQIRYDEEQCQGFSQEANAVAQMLGESLASTISVESWVRSVRHRLQIAREQEQLWQVSAHDAGILREEIEKAQDAVSRVVNDLTQYVSLCDVADLSALRAYVVAAQQFRELDTKGHKLEQTIRQTADGVPVEHLLGALKEMGDADKLFAQQLQLKDRSEQLQGDIERVKERLQEVKGQLASLSATQDAAATAAQDAQRYWAEVDKAWSEYLRVELARRLLARAVEQFRERNESSILRRAEHFFTRMTLGQYEGLLIEYAEQTPYLLAVHASGQRRDIHQLSDGTRDQLFLSLRLAFVEQHLEASEPLPLVMDDILVHFDDERTWATLAVLQELSQKTQILYFTHHQSVIEQIRTLPHPDGIAVYDLKACIGQTS</sequence>
<keyword evidence="1" id="KW-0175">Coiled coil</keyword>
<dbReference type="PANTHER" id="PTHR41259:SF1">
    <property type="entry name" value="DOUBLE-STRAND BREAK REPAIR RAD50 ATPASE, PUTATIVE-RELATED"/>
    <property type="match status" value="1"/>
</dbReference>
<reference evidence="3 4" key="1">
    <citation type="journal article" date="2019" name="Sci. Rep.">
        <title>Sulfobacillus thermotolerans: new insights into resistance and metabolic capacities of acidophilic chemolithotrophs.</title>
        <authorList>
            <person name="Panyushkina A.E."/>
            <person name="Babenko V.V."/>
            <person name="Nikitina A.S."/>
            <person name="Selezneva O.V."/>
            <person name="Tsaplina I.A."/>
            <person name="Letarova M.A."/>
            <person name="Kostryukova E.S."/>
            <person name="Letarov A.V."/>
        </authorList>
    </citation>
    <scope>NUCLEOTIDE SEQUENCE [LARGE SCALE GENOMIC DNA]</scope>
    <source>
        <strain evidence="3 4">Kr1</strain>
    </source>
</reference>
<dbReference type="Proteomes" id="UP000325292">
    <property type="component" value="Chromosome"/>
</dbReference>
<organism evidence="3 4">
    <name type="scientific">Sulfobacillus thermotolerans</name>
    <dbReference type="NCBI Taxonomy" id="338644"/>
    <lineage>
        <taxon>Bacteria</taxon>
        <taxon>Bacillati</taxon>
        <taxon>Bacillota</taxon>
        <taxon>Clostridia</taxon>
        <taxon>Eubacteriales</taxon>
        <taxon>Clostridiales Family XVII. Incertae Sedis</taxon>
        <taxon>Sulfobacillus</taxon>
    </lineage>
</organism>
<protein>
    <recommendedName>
        <fullName evidence="2">YhaN AAA domain-containing protein</fullName>
    </recommendedName>
</protein>
<feature type="coiled-coil region" evidence="1">
    <location>
        <begin position="950"/>
        <end position="984"/>
    </location>
</feature>